<sequence length="536" mass="61112">MSLTILCTTVLALLSAGIVVHRRRSSLFFLRGPVPTSYLLGSFLLAKGHEYELNRQSDVGNLEFSWVKEYGPTLRIFGCFSEDILMIADPLGLQHIMQSQNYPKPTDIRIIAERVFGRGILFATNEAHQRQRRALNPAFSTQQIKYFVPLFQEATSQLVKKWIKRLDGVDTINLNMAEWIPKITLDVIGRSAFNFNFGVLDGSAEYNELYLTLRDMFLDSTSPSAITILYSAIRRRFPQSFGFKMFRTKEDRRLSAFLTAAQDAAMNILKQKETVYSDDRDILSTLVRSAADEDPRRRLSEEEIVSQITTIILAGNHTSASTFVFMLYELACHPESQARVYEEIKGLRSQTGFDTSPSPENYESMPYFNAVIKETLRLHPILPTIIREATFNDIIPLSISVKSKSGKSLSHIPVSKGQRILMPLSVYNRLTQVWGDDANSWNPVRFFDNRKDVNVGVYGDLYSPVVLKKLAWLFRVLELQVMLFGFLESFEFLLPPHGLDMQRVPSILMMPMIRGRPELGTQMPLYVKQRDISGSE</sequence>
<dbReference type="GO" id="GO:0020037">
    <property type="term" value="F:heme binding"/>
    <property type="evidence" value="ECO:0007669"/>
    <property type="project" value="InterPro"/>
</dbReference>
<evidence type="ECO:0000256" key="6">
    <source>
        <dbReference type="ARBA" id="ARBA00022692"/>
    </source>
</evidence>
<evidence type="ECO:0000256" key="12">
    <source>
        <dbReference type="ARBA" id="ARBA00023136"/>
    </source>
</evidence>
<comment type="similarity">
    <text evidence="4">Belongs to the cytochrome P450 family.</text>
</comment>
<comment type="cofactor">
    <cofactor evidence="1">
        <name>heme</name>
        <dbReference type="ChEBI" id="CHEBI:30413"/>
    </cofactor>
</comment>
<feature type="chain" id="PRO_5002225236" description="Cytochrome P450" evidence="13">
    <location>
        <begin position="18"/>
        <end position="536"/>
    </location>
</feature>
<dbReference type="InterPro" id="IPR050121">
    <property type="entry name" value="Cytochrome_P450_monoxygenase"/>
</dbReference>
<evidence type="ECO:0000256" key="2">
    <source>
        <dbReference type="ARBA" id="ARBA00004370"/>
    </source>
</evidence>
<evidence type="ECO:0000313" key="14">
    <source>
        <dbReference type="EMBL" id="KIK54223.1"/>
    </source>
</evidence>
<dbReference type="Proteomes" id="UP000053593">
    <property type="component" value="Unassembled WGS sequence"/>
</dbReference>
<dbReference type="HOGENOM" id="CLU_001570_5_11_1"/>
<dbReference type="EMBL" id="KN834818">
    <property type="protein sequence ID" value="KIK54223.1"/>
    <property type="molecule type" value="Genomic_DNA"/>
</dbReference>
<keyword evidence="11" id="KW-0503">Monooxygenase</keyword>
<keyword evidence="12" id="KW-0472">Membrane</keyword>
<gene>
    <name evidence="14" type="ORF">GYMLUDRAFT_177634</name>
</gene>
<evidence type="ECO:0000256" key="10">
    <source>
        <dbReference type="ARBA" id="ARBA00023004"/>
    </source>
</evidence>
<feature type="signal peptide" evidence="13">
    <location>
        <begin position="1"/>
        <end position="17"/>
    </location>
</feature>
<evidence type="ECO:0000256" key="3">
    <source>
        <dbReference type="ARBA" id="ARBA00004721"/>
    </source>
</evidence>
<organism evidence="14 15">
    <name type="scientific">Collybiopsis luxurians FD-317 M1</name>
    <dbReference type="NCBI Taxonomy" id="944289"/>
    <lineage>
        <taxon>Eukaryota</taxon>
        <taxon>Fungi</taxon>
        <taxon>Dikarya</taxon>
        <taxon>Basidiomycota</taxon>
        <taxon>Agaricomycotina</taxon>
        <taxon>Agaricomycetes</taxon>
        <taxon>Agaricomycetidae</taxon>
        <taxon>Agaricales</taxon>
        <taxon>Marasmiineae</taxon>
        <taxon>Omphalotaceae</taxon>
        <taxon>Collybiopsis</taxon>
        <taxon>Collybiopsis luxurians</taxon>
    </lineage>
</organism>
<dbReference type="OrthoDB" id="1470350at2759"/>
<evidence type="ECO:0000256" key="13">
    <source>
        <dbReference type="SAM" id="SignalP"/>
    </source>
</evidence>
<dbReference type="GO" id="GO:0005506">
    <property type="term" value="F:iron ion binding"/>
    <property type="evidence" value="ECO:0007669"/>
    <property type="project" value="InterPro"/>
</dbReference>
<dbReference type="InterPro" id="IPR002401">
    <property type="entry name" value="Cyt_P450_E_grp-I"/>
</dbReference>
<evidence type="ECO:0000256" key="8">
    <source>
        <dbReference type="ARBA" id="ARBA00022989"/>
    </source>
</evidence>
<dbReference type="PANTHER" id="PTHR24305">
    <property type="entry name" value="CYTOCHROME P450"/>
    <property type="match status" value="1"/>
</dbReference>
<reference evidence="14 15" key="1">
    <citation type="submission" date="2014-04" db="EMBL/GenBank/DDBJ databases">
        <title>Evolutionary Origins and Diversification of the Mycorrhizal Mutualists.</title>
        <authorList>
            <consortium name="DOE Joint Genome Institute"/>
            <consortium name="Mycorrhizal Genomics Consortium"/>
            <person name="Kohler A."/>
            <person name="Kuo A."/>
            <person name="Nagy L.G."/>
            <person name="Floudas D."/>
            <person name="Copeland A."/>
            <person name="Barry K.W."/>
            <person name="Cichocki N."/>
            <person name="Veneault-Fourrey C."/>
            <person name="LaButti K."/>
            <person name="Lindquist E.A."/>
            <person name="Lipzen A."/>
            <person name="Lundell T."/>
            <person name="Morin E."/>
            <person name="Murat C."/>
            <person name="Riley R."/>
            <person name="Ohm R."/>
            <person name="Sun H."/>
            <person name="Tunlid A."/>
            <person name="Henrissat B."/>
            <person name="Grigoriev I.V."/>
            <person name="Hibbett D.S."/>
            <person name="Martin F."/>
        </authorList>
    </citation>
    <scope>NUCLEOTIDE SEQUENCE [LARGE SCALE GENOMIC DNA]</scope>
    <source>
        <strain evidence="14 15">FD-317 M1</strain>
    </source>
</reference>
<dbReference type="InterPro" id="IPR001128">
    <property type="entry name" value="Cyt_P450"/>
</dbReference>
<dbReference type="PRINTS" id="PR00463">
    <property type="entry name" value="EP450I"/>
</dbReference>
<evidence type="ECO:0008006" key="16">
    <source>
        <dbReference type="Google" id="ProtNLM"/>
    </source>
</evidence>
<dbReference type="GO" id="GO:0016705">
    <property type="term" value="F:oxidoreductase activity, acting on paired donors, with incorporation or reduction of molecular oxygen"/>
    <property type="evidence" value="ECO:0007669"/>
    <property type="project" value="InterPro"/>
</dbReference>
<evidence type="ECO:0000256" key="7">
    <source>
        <dbReference type="ARBA" id="ARBA00022723"/>
    </source>
</evidence>
<evidence type="ECO:0000256" key="1">
    <source>
        <dbReference type="ARBA" id="ARBA00001971"/>
    </source>
</evidence>
<dbReference type="SUPFAM" id="SSF48264">
    <property type="entry name" value="Cytochrome P450"/>
    <property type="match status" value="1"/>
</dbReference>
<dbReference type="AlphaFoldDB" id="A0A0D0CGY4"/>
<comment type="subcellular location">
    <subcellularLocation>
        <location evidence="2">Membrane</location>
    </subcellularLocation>
</comment>
<keyword evidence="6" id="KW-0812">Transmembrane</keyword>
<dbReference type="Gene3D" id="1.10.630.10">
    <property type="entry name" value="Cytochrome P450"/>
    <property type="match status" value="1"/>
</dbReference>
<keyword evidence="5" id="KW-0349">Heme</keyword>
<protein>
    <recommendedName>
        <fullName evidence="16">Cytochrome P450</fullName>
    </recommendedName>
</protein>
<keyword evidence="7" id="KW-0479">Metal-binding</keyword>
<dbReference type="PANTHER" id="PTHR24305:SF166">
    <property type="entry name" value="CYTOCHROME P450 12A4, MITOCHONDRIAL-RELATED"/>
    <property type="match status" value="1"/>
</dbReference>
<accession>A0A0D0CGY4</accession>
<dbReference type="Pfam" id="PF00067">
    <property type="entry name" value="p450"/>
    <property type="match status" value="1"/>
</dbReference>
<proteinExistence type="inferred from homology"/>
<dbReference type="GO" id="GO:0004497">
    <property type="term" value="F:monooxygenase activity"/>
    <property type="evidence" value="ECO:0007669"/>
    <property type="project" value="UniProtKB-KW"/>
</dbReference>
<evidence type="ECO:0000256" key="5">
    <source>
        <dbReference type="ARBA" id="ARBA00022617"/>
    </source>
</evidence>
<dbReference type="PRINTS" id="PR00385">
    <property type="entry name" value="P450"/>
</dbReference>
<dbReference type="GO" id="GO:0016020">
    <property type="term" value="C:membrane"/>
    <property type="evidence" value="ECO:0007669"/>
    <property type="project" value="UniProtKB-SubCell"/>
</dbReference>
<evidence type="ECO:0000256" key="4">
    <source>
        <dbReference type="ARBA" id="ARBA00010617"/>
    </source>
</evidence>
<keyword evidence="15" id="KW-1185">Reference proteome</keyword>
<keyword evidence="8" id="KW-1133">Transmembrane helix</keyword>
<comment type="pathway">
    <text evidence="3">Secondary metabolite biosynthesis; terpenoid biosynthesis.</text>
</comment>
<evidence type="ECO:0000256" key="9">
    <source>
        <dbReference type="ARBA" id="ARBA00023002"/>
    </source>
</evidence>
<evidence type="ECO:0000256" key="11">
    <source>
        <dbReference type="ARBA" id="ARBA00023033"/>
    </source>
</evidence>
<keyword evidence="9" id="KW-0560">Oxidoreductase</keyword>
<name>A0A0D0CGY4_9AGAR</name>
<keyword evidence="13" id="KW-0732">Signal</keyword>
<dbReference type="InterPro" id="IPR036396">
    <property type="entry name" value="Cyt_P450_sf"/>
</dbReference>
<evidence type="ECO:0000313" key="15">
    <source>
        <dbReference type="Proteomes" id="UP000053593"/>
    </source>
</evidence>
<keyword evidence="10" id="KW-0408">Iron</keyword>